<dbReference type="EMBL" id="VTFX01000003">
    <property type="protein sequence ID" value="KAD3720580.1"/>
    <property type="molecule type" value="Genomic_DNA"/>
</dbReference>
<dbReference type="AlphaFoldDB" id="A0A5N6MR21"/>
<dbReference type="Proteomes" id="UP000326852">
    <property type="component" value="Unassembled WGS sequence"/>
</dbReference>
<dbReference type="InterPro" id="IPR020846">
    <property type="entry name" value="MFS_dom"/>
</dbReference>
<evidence type="ECO:0000313" key="7">
    <source>
        <dbReference type="Proteomes" id="UP000326852"/>
    </source>
</evidence>
<evidence type="ECO:0000256" key="4">
    <source>
        <dbReference type="ARBA" id="ARBA00023136"/>
    </source>
</evidence>
<evidence type="ECO:0000259" key="5">
    <source>
        <dbReference type="PROSITE" id="PS50850"/>
    </source>
</evidence>
<name>A0A5N6MR21_9MICC</name>
<dbReference type="SUPFAM" id="SSF103473">
    <property type="entry name" value="MFS general substrate transporter"/>
    <property type="match status" value="1"/>
</dbReference>
<evidence type="ECO:0000256" key="2">
    <source>
        <dbReference type="ARBA" id="ARBA00022692"/>
    </source>
</evidence>
<dbReference type="RefSeq" id="WP_152271951.1">
    <property type="nucleotide sequence ID" value="NZ_VTFX01000003.1"/>
</dbReference>
<accession>A0A5N6MR21</accession>
<gene>
    <name evidence="6" type="ORF">GD627_07155</name>
</gene>
<feature type="domain" description="Major facilitator superfamily (MFS) profile" evidence="5">
    <location>
        <begin position="1"/>
        <end position="92"/>
    </location>
</feature>
<evidence type="ECO:0000256" key="1">
    <source>
        <dbReference type="ARBA" id="ARBA00004651"/>
    </source>
</evidence>
<keyword evidence="7" id="KW-1185">Reference proteome</keyword>
<comment type="subcellular location">
    <subcellularLocation>
        <location evidence="1">Cell membrane</location>
        <topology evidence="1">Multi-pass membrane protein</topology>
    </subcellularLocation>
</comment>
<keyword evidence="4" id="KW-0472">Membrane</keyword>
<sequence length="92" mass="9647">MALVLMRTVAGLDYAEMAVNATYLFEVYATTAATPAQLRRRGLTYLLVQSGWPVGAAVAAGSVALLLPIGGWELCFVVAACRRSSSPGLRGS</sequence>
<dbReference type="InterPro" id="IPR036259">
    <property type="entry name" value="MFS_trans_sf"/>
</dbReference>
<dbReference type="GO" id="GO:0022857">
    <property type="term" value="F:transmembrane transporter activity"/>
    <property type="evidence" value="ECO:0007669"/>
    <property type="project" value="InterPro"/>
</dbReference>
<keyword evidence="3" id="KW-1133">Transmembrane helix</keyword>
<evidence type="ECO:0000313" key="6">
    <source>
        <dbReference type="EMBL" id="KAD3720580.1"/>
    </source>
</evidence>
<proteinExistence type="predicted"/>
<reference evidence="6 7" key="1">
    <citation type="submission" date="2019-08" db="EMBL/GenBank/DDBJ databases">
        <title>Arthrobacter sp. nov., isolated from plateau pika and Tibetan wild ass.</title>
        <authorList>
            <person name="Ge Y."/>
        </authorList>
    </citation>
    <scope>NUCLEOTIDE SEQUENCE [LARGE SCALE GENOMIC DNA]</scope>
    <source>
        <strain evidence="6 7">785</strain>
    </source>
</reference>
<keyword evidence="2" id="KW-0812">Transmembrane</keyword>
<protein>
    <recommendedName>
        <fullName evidence="5">Major facilitator superfamily (MFS) profile domain-containing protein</fullName>
    </recommendedName>
</protein>
<comment type="caution">
    <text evidence="6">The sequence shown here is derived from an EMBL/GenBank/DDBJ whole genome shotgun (WGS) entry which is preliminary data.</text>
</comment>
<dbReference type="GO" id="GO:0005886">
    <property type="term" value="C:plasma membrane"/>
    <property type="evidence" value="ECO:0007669"/>
    <property type="project" value="UniProtKB-SubCell"/>
</dbReference>
<organism evidence="6 7">
    <name type="scientific">Arthrobacter yangruifuii</name>
    <dbReference type="NCBI Taxonomy" id="2606616"/>
    <lineage>
        <taxon>Bacteria</taxon>
        <taxon>Bacillati</taxon>
        <taxon>Actinomycetota</taxon>
        <taxon>Actinomycetes</taxon>
        <taxon>Micrococcales</taxon>
        <taxon>Micrococcaceae</taxon>
        <taxon>Arthrobacter</taxon>
    </lineage>
</organism>
<dbReference type="PROSITE" id="PS50850">
    <property type="entry name" value="MFS"/>
    <property type="match status" value="1"/>
</dbReference>
<evidence type="ECO:0000256" key="3">
    <source>
        <dbReference type="ARBA" id="ARBA00022989"/>
    </source>
</evidence>